<name>A0A819RT55_9BILA</name>
<sequence length="81" mass="9051">MSTMNNNNRIGVVDDAETVASNGTQPETLCEYLKRRKVMWITFTITVLVIITMIPIIILQRTKTNSESISTTQKMDVTSGS</sequence>
<evidence type="ECO:0000313" key="4">
    <source>
        <dbReference type="Proteomes" id="UP000663868"/>
    </source>
</evidence>
<evidence type="ECO:0000313" key="3">
    <source>
        <dbReference type="EMBL" id="CAF4053015.1"/>
    </source>
</evidence>
<reference evidence="3" key="1">
    <citation type="submission" date="2021-02" db="EMBL/GenBank/DDBJ databases">
        <authorList>
            <person name="Nowell W R."/>
        </authorList>
    </citation>
    <scope>NUCLEOTIDE SEQUENCE</scope>
</reference>
<evidence type="ECO:0000313" key="2">
    <source>
        <dbReference type="EMBL" id="CAF1136525.1"/>
    </source>
</evidence>
<comment type="caution">
    <text evidence="3">The sequence shown here is derived from an EMBL/GenBank/DDBJ whole genome shotgun (WGS) entry which is preliminary data.</text>
</comment>
<dbReference type="AlphaFoldDB" id="A0A819RT55"/>
<dbReference type="EMBL" id="CAJNOE010000307">
    <property type="protein sequence ID" value="CAF1136525.1"/>
    <property type="molecule type" value="Genomic_DNA"/>
</dbReference>
<dbReference type="EMBL" id="CAJOBB010003679">
    <property type="protein sequence ID" value="CAF4053015.1"/>
    <property type="molecule type" value="Genomic_DNA"/>
</dbReference>
<dbReference type="Proteomes" id="UP000663868">
    <property type="component" value="Unassembled WGS sequence"/>
</dbReference>
<gene>
    <name evidence="2" type="ORF">IZO911_LOCUS24980</name>
    <name evidence="3" type="ORF">KXQ929_LOCUS31662</name>
</gene>
<keyword evidence="1" id="KW-0472">Membrane</keyword>
<feature type="transmembrane region" description="Helical" evidence="1">
    <location>
        <begin position="38"/>
        <end position="59"/>
    </location>
</feature>
<keyword evidence="1" id="KW-0812">Transmembrane</keyword>
<proteinExistence type="predicted"/>
<keyword evidence="1" id="KW-1133">Transmembrane helix</keyword>
<organism evidence="3 4">
    <name type="scientific">Adineta steineri</name>
    <dbReference type="NCBI Taxonomy" id="433720"/>
    <lineage>
        <taxon>Eukaryota</taxon>
        <taxon>Metazoa</taxon>
        <taxon>Spiralia</taxon>
        <taxon>Gnathifera</taxon>
        <taxon>Rotifera</taxon>
        <taxon>Eurotatoria</taxon>
        <taxon>Bdelloidea</taxon>
        <taxon>Adinetida</taxon>
        <taxon>Adinetidae</taxon>
        <taxon>Adineta</taxon>
    </lineage>
</organism>
<evidence type="ECO:0000256" key="1">
    <source>
        <dbReference type="SAM" id="Phobius"/>
    </source>
</evidence>
<dbReference type="Proteomes" id="UP000663860">
    <property type="component" value="Unassembled WGS sequence"/>
</dbReference>
<accession>A0A819RT55</accession>
<protein>
    <submittedName>
        <fullName evidence="3">Uncharacterized protein</fullName>
    </submittedName>
</protein>